<dbReference type="EMBL" id="JAAMOD010000037">
    <property type="protein sequence ID" value="KAF5245520.1"/>
    <property type="molecule type" value="Genomic_DNA"/>
</dbReference>
<sequence>MNAKSSVVKPAACHDTLLSVGLMDYHGKVTSQFDALSGILDELQLQFGDSVLVCTFVTVHDHLASSYTTPRRMYAPGGIVLVLAIICVSL</sequence>
<evidence type="ECO:0000313" key="1">
    <source>
        <dbReference type="EMBL" id="KAF5245520.1"/>
    </source>
</evidence>
<evidence type="ECO:0000313" key="2">
    <source>
        <dbReference type="Proteomes" id="UP000537989"/>
    </source>
</evidence>
<accession>A0AAN6HJF1</accession>
<gene>
    <name evidence="1" type="ORF">FAUST_1747</name>
</gene>
<keyword evidence="2" id="KW-1185">Reference proteome</keyword>
<proteinExistence type="predicted"/>
<organism evidence="1 2">
    <name type="scientific">Fusarium austroamericanum</name>
    <dbReference type="NCBI Taxonomy" id="282268"/>
    <lineage>
        <taxon>Eukaryota</taxon>
        <taxon>Fungi</taxon>
        <taxon>Dikarya</taxon>
        <taxon>Ascomycota</taxon>
        <taxon>Pezizomycotina</taxon>
        <taxon>Sordariomycetes</taxon>
        <taxon>Hypocreomycetidae</taxon>
        <taxon>Hypocreales</taxon>
        <taxon>Nectriaceae</taxon>
        <taxon>Fusarium</taxon>
    </lineage>
</organism>
<comment type="caution">
    <text evidence="1">The sequence shown here is derived from an EMBL/GenBank/DDBJ whole genome shotgun (WGS) entry which is preliminary data.</text>
</comment>
<dbReference type="Proteomes" id="UP000537989">
    <property type="component" value="Unassembled WGS sequence"/>
</dbReference>
<dbReference type="AlphaFoldDB" id="A0AAN6HJF1"/>
<protein>
    <submittedName>
        <fullName evidence="1">Uncharacterized protein</fullName>
    </submittedName>
</protein>
<reference evidence="1 2" key="1">
    <citation type="submission" date="2020-02" db="EMBL/GenBank/DDBJ databases">
        <title>Identification and distribution of gene clusters putatively required for synthesis of sphingolipid metabolism inhibitors in phylogenetically diverse species of the filamentous fungus Fusarium.</title>
        <authorList>
            <person name="Kim H.-S."/>
            <person name="Busman M."/>
            <person name="Brown D.W."/>
            <person name="Divon H."/>
            <person name="Uhlig S."/>
            <person name="Proctor R.H."/>
        </authorList>
    </citation>
    <scope>NUCLEOTIDE SEQUENCE [LARGE SCALE GENOMIC DNA]</scope>
    <source>
        <strain evidence="1 2">NRRL 2903</strain>
    </source>
</reference>
<name>A0AAN6HJF1_FUSAU</name>